<gene>
    <name evidence="2" type="ORF">QU38_00855</name>
</gene>
<proteinExistence type="predicted"/>
<dbReference type="EMBL" id="JXIG01000188">
    <property type="protein sequence ID" value="KIU01589.1"/>
    <property type="molecule type" value="Genomic_DNA"/>
</dbReference>
<evidence type="ECO:0000256" key="1">
    <source>
        <dbReference type="SAM" id="MobiDB-lite"/>
    </source>
</evidence>
<dbReference type="AlphaFoldDB" id="A0AA40JQJ5"/>
<feature type="region of interest" description="Disordered" evidence="1">
    <location>
        <begin position="1"/>
        <end position="23"/>
    </location>
</feature>
<comment type="caution">
    <text evidence="2">The sequence shown here is derived from an EMBL/GenBank/DDBJ whole genome shotgun (WGS) entry which is preliminary data.</text>
</comment>
<dbReference type="Proteomes" id="UP000032274">
    <property type="component" value="Unassembled WGS sequence"/>
</dbReference>
<feature type="compositionally biased region" description="Basic and acidic residues" evidence="1">
    <location>
        <begin position="1"/>
        <end position="10"/>
    </location>
</feature>
<evidence type="ECO:0000313" key="2">
    <source>
        <dbReference type="EMBL" id="KIU01589.1"/>
    </source>
</evidence>
<sequence>PGEPGSDRVRGSPRHRSRAGDQLLGPCAAGVHGRGQPAGSAWRGAVAQARPAIGDGARAGI</sequence>
<organism evidence="2 3">
    <name type="scientific">Staphylococcus aureus</name>
    <dbReference type="NCBI Taxonomy" id="1280"/>
    <lineage>
        <taxon>Bacteria</taxon>
        <taxon>Bacillati</taxon>
        <taxon>Bacillota</taxon>
        <taxon>Bacilli</taxon>
        <taxon>Bacillales</taxon>
        <taxon>Staphylococcaceae</taxon>
        <taxon>Staphylococcus</taxon>
    </lineage>
</organism>
<evidence type="ECO:0000313" key="3">
    <source>
        <dbReference type="Proteomes" id="UP000032274"/>
    </source>
</evidence>
<reference evidence="2 3" key="1">
    <citation type="submission" date="2015-01" db="EMBL/GenBank/DDBJ databases">
        <title>Characterization of Swiss Staphylococcus aureus strains involved in food poisoning.</title>
        <authorList>
            <person name="Crovadore J."/>
            <person name="Chablais R."/>
            <person name="Tonacini J."/>
            <person name="Schnyder B."/>
            <person name="Lefort F."/>
        </authorList>
    </citation>
    <scope>NUCLEOTIDE SEQUENCE [LARGE SCALE GENOMIC DNA]</scope>
    <source>
        <strain evidence="2 3">SA-120</strain>
    </source>
</reference>
<name>A0AA40JQJ5_STAAU</name>
<protein>
    <submittedName>
        <fullName evidence="2">Uncharacterized protein</fullName>
    </submittedName>
</protein>
<accession>A0AA40JQJ5</accession>
<feature type="non-terminal residue" evidence="2">
    <location>
        <position position="1"/>
    </location>
</feature>